<dbReference type="PANTHER" id="PTHR31635:SF196">
    <property type="entry name" value="REVERSE TRANSCRIPTASE DOMAIN-CONTAINING PROTEIN-RELATED"/>
    <property type="match status" value="1"/>
</dbReference>
<dbReference type="PANTHER" id="PTHR31635">
    <property type="entry name" value="REVERSE TRANSCRIPTASE DOMAIN-CONTAINING PROTEIN-RELATED"/>
    <property type="match status" value="1"/>
</dbReference>
<reference evidence="3" key="1">
    <citation type="submission" date="2020-06" db="EMBL/GenBank/DDBJ databases">
        <authorList>
            <person name="Li T."/>
            <person name="Hu X."/>
            <person name="Zhang T."/>
            <person name="Song X."/>
            <person name="Zhang H."/>
            <person name="Dai N."/>
            <person name="Sheng W."/>
            <person name="Hou X."/>
            <person name="Wei L."/>
        </authorList>
    </citation>
    <scope>NUCLEOTIDE SEQUENCE</scope>
    <source>
        <strain evidence="3">KEN1</strain>
        <tissue evidence="3">Leaf</tissue>
    </source>
</reference>
<organism evidence="3">
    <name type="scientific">Sesamum latifolium</name>
    <dbReference type="NCBI Taxonomy" id="2727402"/>
    <lineage>
        <taxon>Eukaryota</taxon>
        <taxon>Viridiplantae</taxon>
        <taxon>Streptophyta</taxon>
        <taxon>Embryophyta</taxon>
        <taxon>Tracheophyta</taxon>
        <taxon>Spermatophyta</taxon>
        <taxon>Magnoliopsida</taxon>
        <taxon>eudicotyledons</taxon>
        <taxon>Gunneridae</taxon>
        <taxon>Pentapetalae</taxon>
        <taxon>asterids</taxon>
        <taxon>lamiids</taxon>
        <taxon>Lamiales</taxon>
        <taxon>Pedaliaceae</taxon>
        <taxon>Sesamum</taxon>
    </lineage>
</organism>
<dbReference type="SUPFAM" id="SSF56219">
    <property type="entry name" value="DNase I-like"/>
    <property type="match status" value="1"/>
</dbReference>
<accession>A0AAW2X934</accession>
<dbReference type="InterPro" id="IPR036691">
    <property type="entry name" value="Endo/exonu/phosph_ase_sf"/>
</dbReference>
<dbReference type="InterPro" id="IPR005135">
    <property type="entry name" value="Endo/exonuclease/phosphatase"/>
</dbReference>
<dbReference type="AlphaFoldDB" id="A0AAW2X934"/>
<dbReference type="InterPro" id="IPR000477">
    <property type="entry name" value="RT_dom"/>
</dbReference>
<evidence type="ECO:0000256" key="1">
    <source>
        <dbReference type="SAM" id="MobiDB-lite"/>
    </source>
</evidence>
<dbReference type="GO" id="GO:0003824">
    <property type="term" value="F:catalytic activity"/>
    <property type="evidence" value="ECO:0007669"/>
    <property type="project" value="InterPro"/>
</dbReference>
<dbReference type="CDD" id="cd01650">
    <property type="entry name" value="RT_nLTR_like"/>
    <property type="match status" value="1"/>
</dbReference>
<dbReference type="Pfam" id="PF00078">
    <property type="entry name" value="RVT_1"/>
    <property type="match status" value="1"/>
</dbReference>
<dbReference type="Gene3D" id="3.60.10.10">
    <property type="entry name" value="Endonuclease/exonuclease/phosphatase"/>
    <property type="match status" value="1"/>
</dbReference>
<evidence type="ECO:0000259" key="2">
    <source>
        <dbReference type="PROSITE" id="PS50878"/>
    </source>
</evidence>
<name>A0AAW2X934_9LAMI</name>
<feature type="compositionally biased region" description="Basic residues" evidence="1">
    <location>
        <begin position="376"/>
        <end position="394"/>
    </location>
</feature>
<dbReference type="PROSITE" id="PS50878">
    <property type="entry name" value="RT_POL"/>
    <property type="match status" value="1"/>
</dbReference>
<gene>
    <name evidence="3" type="ORF">Slati_1529300</name>
</gene>
<sequence length="1133" mass="127882">MRGEWGLEALISGVSQVEGLAKPRQSWFQMETNLERLKRTLVLTEDEEVGMAVKVPEGQGVGEHRGYLVVGCLLTPRAFRYDVLKNTLLSVIRPIRDMDVKLLADHRFLIRFNHMADRDRALRGCPWAFDRNLIISAIVKDEENPLSVQLNWCPFYVHVHGLPLRWMTREIAESIGNRMGRFLEYDSSNSWGQPSEESRSVGIPIPGITRNFIPYSGPWGRSNGRRGASIFDFSQNSTTDRNHETGAPAELEGGAAVRVEQRIRIEKERIRIDSEQGEYSGERRGMWIERGKVNVQGGDVNVGDMNFRIPTATPSPLFDQNEQSWSEQLFGEKGVREGVSSTVSSPVSESAQSTHINDVGLITIPIAFTVGQTGRRGGHGRRGRGRISKTRGSLKRKEGFHDGETTAKKPMLLSGKGELEVSRLRLNEVTEVSTAKGEGYSISRLDASETPQPPPRTMIVLAWNCRGLGTFATVRKLGDTLRQHRPAMMFLSETKCGHRRFELVKQKLGLFGVCVPARGNSGGLALLWQQDVRVQLRSFSCFHIDVEVLSAENIAGWRCTGFYGAAEASQRKVGWDTLTRLSRQSDAPWLCIGDFNEILFQHEKTGAIRPAWQISDFRQALNDSDLSDLGYSGSKFTWCNRRQHPDTVRARLDRAVANPAWLDRFSRYTVTHIAACQSDHKMVILEMVQQGVQTRRRRTAQFRFDARWLESDDCKRVIEEAWGGEADGDAHLVLWKKIQQCRIGLLRWKRLEFDPPQHEVRKLEERASARKRYNTISRLKDSEGRWQDTEEGIQEILLQHYSSVFASVRPSDASIDEVVSAIPRRVTHEMNALLSQPFTAAEKFWNIVGTDVSNSVLRILNQHALLYKMNYTHIVLIPKCETPEVVSQLRPISLCNVVVKIASKCLANRLKGIMNSIISPSQSAFIPDRLITDNVLLAFELNHFLKVSSRSKKGFAALKLDMSKAYDRVEWSFLRRVLLRLGFESEFVELIMLLVTTISYSLTLNGDPFGYFRPERGIQQGDPLSPYLFIFCAEAFSCLIQQAETQGVIQGIRISPKAPSISHLLFADDTLLFCEATDSQMEGIRSILELYAKASGQEVNFSKSSMVISGTIRDEAKRWLANQLGVRLVGAHD</sequence>
<protein>
    <recommendedName>
        <fullName evidence="2">Reverse transcriptase domain-containing protein</fullName>
    </recommendedName>
</protein>
<dbReference type="Pfam" id="PF03372">
    <property type="entry name" value="Exo_endo_phos"/>
    <property type="match status" value="1"/>
</dbReference>
<comment type="caution">
    <text evidence="3">The sequence shown here is derived from an EMBL/GenBank/DDBJ whole genome shotgun (WGS) entry which is preliminary data.</text>
</comment>
<dbReference type="EMBL" id="JACGWN010000005">
    <property type="protein sequence ID" value="KAL0449729.1"/>
    <property type="molecule type" value="Genomic_DNA"/>
</dbReference>
<proteinExistence type="predicted"/>
<evidence type="ECO:0000313" key="3">
    <source>
        <dbReference type="EMBL" id="KAL0449729.1"/>
    </source>
</evidence>
<feature type="region of interest" description="Disordered" evidence="1">
    <location>
        <begin position="372"/>
        <end position="398"/>
    </location>
</feature>
<reference evidence="3" key="2">
    <citation type="journal article" date="2024" name="Plant">
        <title>Genomic evolution and insights into agronomic trait innovations of Sesamum species.</title>
        <authorList>
            <person name="Miao H."/>
            <person name="Wang L."/>
            <person name="Qu L."/>
            <person name="Liu H."/>
            <person name="Sun Y."/>
            <person name="Le M."/>
            <person name="Wang Q."/>
            <person name="Wei S."/>
            <person name="Zheng Y."/>
            <person name="Lin W."/>
            <person name="Duan Y."/>
            <person name="Cao H."/>
            <person name="Xiong S."/>
            <person name="Wang X."/>
            <person name="Wei L."/>
            <person name="Li C."/>
            <person name="Ma Q."/>
            <person name="Ju M."/>
            <person name="Zhao R."/>
            <person name="Li G."/>
            <person name="Mu C."/>
            <person name="Tian Q."/>
            <person name="Mei H."/>
            <person name="Zhang T."/>
            <person name="Gao T."/>
            <person name="Zhang H."/>
        </authorList>
    </citation>
    <scope>NUCLEOTIDE SEQUENCE</scope>
    <source>
        <strain evidence="3">KEN1</strain>
    </source>
</reference>
<feature type="domain" description="Reverse transcriptase" evidence="2">
    <location>
        <begin position="858"/>
        <end position="1124"/>
    </location>
</feature>